<evidence type="ECO:0000313" key="3">
    <source>
        <dbReference type="EMBL" id="THE12293.1"/>
    </source>
</evidence>
<evidence type="ECO:0000259" key="1">
    <source>
        <dbReference type="Pfam" id="PF04986"/>
    </source>
</evidence>
<evidence type="ECO:0000259" key="2">
    <source>
        <dbReference type="Pfam" id="PF14319"/>
    </source>
</evidence>
<dbReference type="GO" id="GO:0006313">
    <property type="term" value="P:DNA transposition"/>
    <property type="evidence" value="ECO:0007669"/>
    <property type="project" value="InterPro"/>
</dbReference>
<dbReference type="EMBL" id="SLUB01000018">
    <property type="protein sequence ID" value="THE12293.1"/>
    <property type="molecule type" value="Genomic_DNA"/>
</dbReference>
<feature type="domain" description="Transposase IS801/IS1294" evidence="1">
    <location>
        <begin position="163"/>
        <end position="331"/>
    </location>
</feature>
<dbReference type="InterPro" id="IPR007069">
    <property type="entry name" value="Transposase_32"/>
</dbReference>
<dbReference type="Pfam" id="PF04986">
    <property type="entry name" value="Y2_Tnp"/>
    <property type="match status" value="1"/>
</dbReference>
<organism evidence="3 4">
    <name type="scientific">Bacillus timonensis</name>
    <dbReference type="NCBI Taxonomy" id="1033734"/>
    <lineage>
        <taxon>Bacteria</taxon>
        <taxon>Bacillati</taxon>
        <taxon>Bacillota</taxon>
        <taxon>Bacilli</taxon>
        <taxon>Bacillales</taxon>
        <taxon>Bacillaceae</taxon>
        <taxon>Bacillus</taxon>
    </lineage>
</organism>
<sequence length="422" mass="50525">MFVVELKGTSWMMKRDSGVIKQILKEHFDGYWKMFSNTYPVSYRDDIKEAVEKAIRCGTADLGYAKYECLGCEYNSKPVFVCFTCKSRFCHKCGKKYTDDWSEKQQELIFDVPHRHMVFTIPKEIRQIFFEDRKKLNELSKEVAQVFQFYFQRKSKKRNLQVGVITVIHTFGRDMKFNPHVHALVTEGAIDNRNEWVPTEFIPYNFLRKSWQKVVLDMLKKWYPSNQKVQEMISDLYQRYPNGFYVNAEKKMKDAKGAAKYIGRYLARPAIAEYRITNYDGKNVEFWYEDHQTGRRIDVKLPVFQFLIKLLQHIPPKHFRMVGRYGLYSRRSYKRAKDVLSLYAFMRTKQLTLLLETKKKKKSYRQRMKEAFDNDPFICPCCKREMDLVEIYHADYGFIYHYMEDMEVAKGWKKNVKKQKAG</sequence>
<feature type="domain" description="Transposase zinc-binding" evidence="2">
    <location>
        <begin position="29"/>
        <end position="121"/>
    </location>
</feature>
<reference evidence="3 4" key="1">
    <citation type="journal article" date="2019" name="Indoor Air">
        <title>Impacts of indoor surface finishes on bacterial viability.</title>
        <authorList>
            <person name="Hu J."/>
            <person name="Maamar S.B."/>
            <person name="Glawe A.J."/>
            <person name="Gottel N."/>
            <person name="Gilbert J.A."/>
            <person name="Hartmann E.M."/>
        </authorList>
    </citation>
    <scope>NUCLEOTIDE SEQUENCE [LARGE SCALE GENOMIC DNA]</scope>
    <source>
        <strain evidence="3 4">AF060A6</strain>
    </source>
</reference>
<protein>
    <submittedName>
        <fullName evidence="3">Transposase</fullName>
    </submittedName>
</protein>
<keyword evidence="4" id="KW-1185">Reference proteome</keyword>
<proteinExistence type="predicted"/>
<gene>
    <name evidence="3" type="ORF">E1I69_11360</name>
</gene>
<dbReference type="InterPro" id="IPR026889">
    <property type="entry name" value="Zn_Tnp"/>
</dbReference>
<name>A0A4V3V7P8_9BACI</name>
<dbReference type="AlphaFoldDB" id="A0A4V3V7P8"/>
<dbReference type="Pfam" id="PF14319">
    <property type="entry name" value="Zn_Tnp_IS91"/>
    <property type="match status" value="1"/>
</dbReference>
<comment type="caution">
    <text evidence="3">The sequence shown here is derived from an EMBL/GenBank/DDBJ whole genome shotgun (WGS) entry which is preliminary data.</text>
</comment>
<dbReference type="OrthoDB" id="9791273at2"/>
<dbReference type="PANTHER" id="PTHR37023:SF1">
    <property type="entry name" value="ISSOD25 TRANSPOSASE TNPA_ISSOD25"/>
    <property type="match status" value="1"/>
</dbReference>
<evidence type="ECO:0000313" key="4">
    <source>
        <dbReference type="Proteomes" id="UP000306477"/>
    </source>
</evidence>
<accession>A0A4V3V7P8</accession>
<dbReference type="GO" id="GO:0004803">
    <property type="term" value="F:transposase activity"/>
    <property type="evidence" value="ECO:0007669"/>
    <property type="project" value="InterPro"/>
</dbReference>
<dbReference type="Proteomes" id="UP000306477">
    <property type="component" value="Unassembled WGS sequence"/>
</dbReference>
<dbReference type="GO" id="GO:0003677">
    <property type="term" value="F:DNA binding"/>
    <property type="evidence" value="ECO:0007669"/>
    <property type="project" value="InterPro"/>
</dbReference>
<dbReference type="PANTHER" id="PTHR37023">
    <property type="entry name" value="TRANSPOSASE"/>
    <property type="match status" value="1"/>
</dbReference>